<dbReference type="Gene3D" id="3.40.50.1820">
    <property type="entry name" value="alpha/beta hydrolase"/>
    <property type="match status" value="1"/>
</dbReference>
<comment type="caution">
    <text evidence="2">The sequence shown here is derived from an EMBL/GenBank/DDBJ whole genome shotgun (WGS) entry which is preliminary data.</text>
</comment>
<sequence>MPRSTLASPHVIPPVAEVLQHPAFPTAIWTLVPAQSGLAPVAQTRAGGPFNISFEIHGTGPVKLVFIMGLGGLKSAWQRQTLHFGHEHGDRYSVLVLDNRGMGLSDTPLRRYSSSEMARDLVDVLSHVGWLPAADPPSTARTLHLVGISLGGMIAQELTLLIPSHVSSLSLVCTAAAIENTTSFAENMANRVSMLMPKSIDRAVRDTGLSLFPSAFLAAPDEAHLPDPDATPSCLPPGGGGGEEGAKYLAFPTNAHRFVAQEMHKRMDPARFGVKGFLLQLVAAGWHSKTPEQLAGMADAVGRERIMVMHGTEDRMISVPHGRKMVEYVKPGRALIIEGMGHGPLMERTVWFNGVIEEMVAVGEKLDGRA</sequence>
<organism evidence="2 3">
    <name type="scientific">Schizothecium vesticola</name>
    <dbReference type="NCBI Taxonomy" id="314040"/>
    <lineage>
        <taxon>Eukaryota</taxon>
        <taxon>Fungi</taxon>
        <taxon>Dikarya</taxon>
        <taxon>Ascomycota</taxon>
        <taxon>Pezizomycotina</taxon>
        <taxon>Sordariomycetes</taxon>
        <taxon>Sordariomycetidae</taxon>
        <taxon>Sordariales</taxon>
        <taxon>Schizotheciaceae</taxon>
        <taxon>Schizothecium</taxon>
    </lineage>
</organism>
<dbReference type="InterPro" id="IPR050471">
    <property type="entry name" value="AB_hydrolase"/>
</dbReference>
<dbReference type="PANTHER" id="PTHR43433">
    <property type="entry name" value="HYDROLASE, ALPHA/BETA FOLD FAMILY PROTEIN"/>
    <property type="match status" value="1"/>
</dbReference>
<protein>
    <submittedName>
        <fullName evidence="2">Alpha/Beta hydrolase protein</fullName>
    </submittedName>
</protein>
<proteinExistence type="predicted"/>
<evidence type="ECO:0000313" key="2">
    <source>
        <dbReference type="EMBL" id="KAK0749728.1"/>
    </source>
</evidence>
<gene>
    <name evidence="2" type="ORF">B0T18DRAFT_437165</name>
</gene>
<dbReference type="Proteomes" id="UP001172155">
    <property type="component" value="Unassembled WGS sequence"/>
</dbReference>
<dbReference type="GO" id="GO:0016787">
    <property type="term" value="F:hydrolase activity"/>
    <property type="evidence" value="ECO:0007669"/>
    <property type="project" value="UniProtKB-KW"/>
</dbReference>
<evidence type="ECO:0000259" key="1">
    <source>
        <dbReference type="Pfam" id="PF12697"/>
    </source>
</evidence>
<accession>A0AA40K8B4</accession>
<dbReference type="EMBL" id="JAUKUD010000003">
    <property type="protein sequence ID" value="KAK0749728.1"/>
    <property type="molecule type" value="Genomic_DNA"/>
</dbReference>
<dbReference type="SUPFAM" id="SSF53474">
    <property type="entry name" value="alpha/beta-Hydrolases"/>
    <property type="match status" value="1"/>
</dbReference>
<dbReference type="PANTHER" id="PTHR43433:SF5">
    <property type="entry name" value="AB HYDROLASE-1 DOMAIN-CONTAINING PROTEIN"/>
    <property type="match status" value="1"/>
</dbReference>
<evidence type="ECO:0000313" key="3">
    <source>
        <dbReference type="Proteomes" id="UP001172155"/>
    </source>
</evidence>
<reference evidence="2" key="1">
    <citation type="submission" date="2023-06" db="EMBL/GenBank/DDBJ databases">
        <title>Genome-scale phylogeny and comparative genomics of the fungal order Sordariales.</title>
        <authorList>
            <consortium name="Lawrence Berkeley National Laboratory"/>
            <person name="Hensen N."/>
            <person name="Bonometti L."/>
            <person name="Westerberg I."/>
            <person name="Brannstrom I.O."/>
            <person name="Guillou S."/>
            <person name="Cros-Aarteil S."/>
            <person name="Calhoun S."/>
            <person name="Haridas S."/>
            <person name="Kuo A."/>
            <person name="Mondo S."/>
            <person name="Pangilinan J."/>
            <person name="Riley R."/>
            <person name="LaButti K."/>
            <person name="Andreopoulos B."/>
            <person name="Lipzen A."/>
            <person name="Chen C."/>
            <person name="Yanf M."/>
            <person name="Daum C."/>
            <person name="Ng V."/>
            <person name="Clum A."/>
            <person name="Steindorff A."/>
            <person name="Ohm R."/>
            <person name="Martin F."/>
            <person name="Silar P."/>
            <person name="Natvig D."/>
            <person name="Lalanne C."/>
            <person name="Gautier V."/>
            <person name="Ament-velasquez S.L."/>
            <person name="Kruys A."/>
            <person name="Hutchinson M.I."/>
            <person name="Powell A.J."/>
            <person name="Barry K."/>
            <person name="Miller A.N."/>
            <person name="Grigoriev I.V."/>
            <person name="Debuchy R."/>
            <person name="Gladieux P."/>
            <person name="Thoren M.H."/>
            <person name="Johannesson H."/>
        </authorList>
    </citation>
    <scope>NUCLEOTIDE SEQUENCE</scope>
    <source>
        <strain evidence="2">SMH3187-1</strain>
    </source>
</reference>
<keyword evidence="2" id="KW-0378">Hydrolase</keyword>
<dbReference type="InterPro" id="IPR029058">
    <property type="entry name" value="AB_hydrolase_fold"/>
</dbReference>
<dbReference type="Pfam" id="PF12697">
    <property type="entry name" value="Abhydrolase_6"/>
    <property type="match status" value="1"/>
</dbReference>
<feature type="domain" description="AB hydrolase-1" evidence="1">
    <location>
        <begin position="65"/>
        <end position="348"/>
    </location>
</feature>
<keyword evidence="3" id="KW-1185">Reference proteome</keyword>
<dbReference type="InterPro" id="IPR000073">
    <property type="entry name" value="AB_hydrolase_1"/>
</dbReference>
<dbReference type="AlphaFoldDB" id="A0AA40K8B4"/>
<name>A0AA40K8B4_9PEZI</name>